<dbReference type="InterPro" id="IPR043148">
    <property type="entry name" value="TagF_C"/>
</dbReference>
<dbReference type="RefSeq" id="WP_055266106.1">
    <property type="nucleotide sequence ID" value="NZ_CABIXQ010000012.1"/>
</dbReference>
<dbReference type="EC" id="2.7.8.12" evidence="1"/>
<dbReference type="EMBL" id="CYZX01000012">
    <property type="protein sequence ID" value="CUO65170.1"/>
    <property type="molecule type" value="Genomic_DNA"/>
</dbReference>
<sequence length="382" mass="45994">MRIIKYGIDISKIILCKAISIVMKVNRNNRDIWLIGERKDEAKDNGYHLFKYVREKHPEQKIYYVIDKNSNDIRKIEKYNNIIYHGTFKHYLYYVLATKLICAHQSSTIPDSPVCWKLGQYGFLKKKKIYIKHGIIKEKIKSHMYENTKFDMIICGAKPEYDFVKSELGYPEENVKYLGLCRFDNLHNFKVKNQILVMPTWRAWFGSTWGKESDDDFLKSEYFKNYEDLITSRELEKYLKKNGVNLIFYPHYEMQRYLKYFTTNSERIIIADSKQYDVQTLLKESKLLITDYSSIAFDFAYMKKPIIYYQFDKDEYDKRHYSKGYFDYKRDGFGPVTSNVDELVRNIKVIDNEEKYIYKVSKFFEIYDNQNCMRTYKEVCSL</sequence>
<dbReference type="Pfam" id="PF04464">
    <property type="entry name" value="Glyphos_transf"/>
    <property type="match status" value="1"/>
</dbReference>
<dbReference type="Gene3D" id="3.40.50.12580">
    <property type="match status" value="1"/>
</dbReference>
<dbReference type="SUPFAM" id="SSF53756">
    <property type="entry name" value="UDP-Glycosyltransferase/glycogen phosphorylase"/>
    <property type="match status" value="1"/>
</dbReference>
<proteinExistence type="predicted"/>
<accession>A0A174GWE7</accession>
<dbReference type="PANTHER" id="PTHR37316:SF3">
    <property type="entry name" value="TEICHOIC ACID GLYCEROL-PHOSPHATE TRANSFERASE"/>
    <property type="match status" value="1"/>
</dbReference>
<gene>
    <name evidence="1" type="primary">tagF</name>
    <name evidence="1" type="ORF">ERS852471_01971</name>
</gene>
<dbReference type="PANTHER" id="PTHR37316">
    <property type="entry name" value="TEICHOIC ACID GLYCEROL-PHOSPHATE PRIMASE"/>
    <property type="match status" value="1"/>
</dbReference>
<dbReference type="InterPro" id="IPR051612">
    <property type="entry name" value="Teichoic_Acid_Biosynth"/>
</dbReference>
<dbReference type="GO" id="GO:0016020">
    <property type="term" value="C:membrane"/>
    <property type="evidence" value="ECO:0007669"/>
    <property type="project" value="InterPro"/>
</dbReference>
<dbReference type="GO" id="GO:0047355">
    <property type="term" value="F:CDP-glycerol glycerophosphotransferase activity"/>
    <property type="evidence" value="ECO:0007669"/>
    <property type="project" value="UniProtKB-EC"/>
</dbReference>
<evidence type="ECO:0000313" key="2">
    <source>
        <dbReference type="Proteomes" id="UP000095594"/>
    </source>
</evidence>
<name>A0A174GWE7_9CLOT</name>
<dbReference type="Proteomes" id="UP000095594">
    <property type="component" value="Unassembled WGS sequence"/>
</dbReference>
<organism evidence="1 2">
    <name type="scientific">Clostridium disporicum</name>
    <dbReference type="NCBI Taxonomy" id="84024"/>
    <lineage>
        <taxon>Bacteria</taxon>
        <taxon>Bacillati</taxon>
        <taxon>Bacillota</taxon>
        <taxon>Clostridia</taxon>
        <taxon>Eubacteriales</taxon>
        <taxon>Clostridiaceae</taxon>
        <taxon>Clostridium</taxon>
    </lineage>
</organism>
<dbReference type="InterPro" id="IPR007554">
    <property type="entry name" value="Glycerophosphate_synth"/>
</dbReference>
<dbReference type="AlphaFoldDB" id="A0A174GWE7"/>
<reference evidence="1 2" key="1">
    <citation type="submission" date="2015-09" db="EMBL/GenBank/DDBJ databases">
        <authorList>
            <consortium name="Pathogen Informatics"/>
        </authorList>
    </citation>
    <scope>NUCLEOTIDE SEQUENCE [LARGE SCALE GENOMIC DNA]</scope>
    <source>
        <strain evidence="1 2">2789STDY5834856</strain>
    </source>
</reference>
<protein>
    <submittedName>
        <fullName evidence="1">Putative glycosyl/glycerophosphate transferases involved in teichoic acid biosynthesis TagF/TagB/EpsJ/RodC</fullName>
        <ecNumber evidence="1">2.7.8.12</ecNumber>
    </submittedName>
</protein>
<evidence type="ECO:0000313" key="1">
    <source>
        <dbReference type="EMBL" id="CUO65170.1"/>
    </source>
</evidence>
<dbReference type="OrthoDB" id="9807097at2"/>
<keyword evidence="1" id="KW-0808">Transferase</keyword>